<evidence type="ECO:0000256" key="1">
    <source>
        <dbReference type="SAM" id="MobiDB-lite"/>
    </source>
</evidence>
<name>A0ABN3B8L9_9MICO</name>
<keyword evidence="3" id="KW-1185">Reference proteome</keyword>
<sequence length="101" mass="11305">MQERAPHRLLAYSNGRDEASGSKCTRTPPNLGIMSDDNAHFRRLPQAIQQSVTSGLDAEIEESFRRIDRAKHDPSVSEADVRAMENDIVTAGELRRRLTGE</sequence>
<protein>
    <recommendedName>
        <fullName evidence="4">Antitoxin VbhA domain-containing protein</fullName>
    </recommendedName>
</protein>
<evidence type="ECO:0000313" key="3">
    <source>
        <dbReference type="Proteomes" id="UP001501084"/>
    </source>
</evidence>
<reference evidence="2 3" key="1">
    <citation type="journal article" date="2019" name="Int. J. Syst. Evol. Microbiol.">
        <title>The Global Catalogue of Microorganisms (GCM) 10K type strain sequencing project: providing services to taxonomists for standard genome sequencing and annotation.</title>
        <authorList>
            <consortium name="The Broad Institute Genomics Platform"/>
            <consortium name="The Broad Institute Genome Sequencing Center for Infectious Disease"/>
            <person name="Wu L."/>
            <person name="Ma J."/>
        </authorList>
    </citation>
    <scope>NUCLEOTIDE SEQUENCE [LARGE SCALE GENOMIC DNA]</scope>
    <source>
        <strain evidence="2 3">JCM 14919</strain>
    </source>
</reference>
<dbReference type="Proteomes" id="UP001501084">
    <property type="component" value="Unassembled WGS sequence"/>
</dbReference>
<comment type="caution">
    <text evidence="2">The sequence shown here is derived from an EMBL/GenBank/DDBJ whole genome shotgun (WGS) entry which is preliminary data.</text>
</comment>
<evidence type="ECO:0000313" key="2">
    <source>
        <dbReference type="EMBL" id="GAA2189773.1"/>
    </source>
</evidence>
<dbReference type="EMBL" id="BAAAOP010000012">
    <property type="protein sequence ID" value="GAA2189773.1"/>
    <property type="molecule type" value="Genomic_DNA"/>
</dbReference>
<gene>
    <name evidence="2" type="ORF">GCM10009786_24280</name>
</gene>
<feature type="region of interest" description="Disordered" evidence="1">
    <location>
        <begin position="1"/>
        <end position="29"/>
    </location>
</feature>
<proteinExistence type="predicted"/>
<accession>A0ABN3B8L9</accession>
<organism evidence="2 3">
    <name type="scientific">Leucobacter alluvii</name>
    <dbReference type="NCBI Taxonomy" id="340321"/>
    <lineage>
        <taxon>Bacteria</taxon>
        <taxon>Bacillati</taxon>
        <taxon>Actinomycetota</taxon>
        <taxon>Actinomycetes</taxon>
        <taxon>Micrococcales</taxon>
        <taxon>Microbacteriaceae</taxon>
        <taxon>Leucobacter</taxon>
    </lineage>
</organism>
<evidence type="ECO:0008006" key="4">
    <source>
        <dbReference type="Google" id="ProtNLM"/>
    </source>
</evidence>